<comment type="similarity">
    <text evidence="5">Belongs to the OXA1/ALB3/YidC family.</text>
</comment>
<evidence type="ECO:0000259" key="8">
    <source>
        <dbReference type="Pfam" id="PF02096"/>
    </source>
</evidence>
<dbReference type="Gene3D" id="3.40.720.10">
    <property type="entry name" value="Alkaline Phosphatase, subunit A"/>
    <property type="match status" value="1"/>
</dbReference>
<feature type="transmembrane region" description="Helical" evidence="6">
    <location>
        <begin position="151"/>
        <end position="171"/>
    </location>
</feature>
<feature type="transmembrane region" description="Helical" evidence="6">
    <location>
        <begin position="340"/>
        <end position="358"/>
    </location>
</feature>
<protein>
    <submittedName>
        <fullName evidence="9">Membrane protein insertase, YidC/Oxa1 family, C-terminal domain-containing protein</fullName>
    </submittedName>
</protein>
<dbReference type="EMBL" id="FOFU01000011">
    <property type="protein sequence ID" value="SEQ81305.1"/>
    <property type="molecule type" value="Genomic_DNA"/>
</dbReference>
<evidence type="ECO:0000256" key="3">
    <source>
        <dbReference type="ARBA" id="ARBA00022989"/>
    </source>
</evidence>
<dbReference type="Pfam" id="PF00884">
    <property type="entry name" value="Sulfatase"/>
    <property type="match status" value="1"/>
</dbReference>
<keyword evidence="10" id="KW-1185">Reference proteome</keyword>
<reference evidence="9 10" key="1">
    <citation type="submission" date="2016-10" db="EMBL/GenBank/DDBJ databases">
        <authorList>
            <person name="de Groot N.N."/>
        </authorList>
    </citation>
    <scope>NUCLEOTIDE SEQUENCE [LARGE SCALE GENOMIC DNA]</scope>
    <source>
        <strain evidence="9 10">B25</strain>
    </source>
</reference>
<comment type="subcellular location">
    <subcellularLocation>
        <location evidence="1 5">Membrane</location>
        <topology evidence="1 5">Multi-pass membrane protein</topology>
    </subcellularLocation>
</comment>
<name>A0A1H9J3W0_9SPIR</name>
<feature type="transmembrane region" description="Helical" evidence="6">
    <location>
        <begin position="226"/>
        <end position="244"/>
    </location>
</feature>
<accession>A0A1H9J3W0</accession>
<proteinExistence type="inferred from homology"/>
<dbReference type="InterPro" id="IPR001708">
    <property type="entry name" value="YidC/ALB3/OXA1/COX18"/>
</dbReference>
<feature type="domain" description="Membrane insertase YidC/Oxa/ALB C-terminal" evidence="8">
    <location>
        <begin position="33"/>
        <end position="219"/>
    </location>
</feature>
<feature type="transmembrane region" description="Helical" evidence="6">
    <location>
        <begin position="32"/>
        <end position="53"/>
    </location>
</feature>
<feature type="transmembrane region" description="Helical" evidence="6">
    <location>
        <begin position="183"/>
        <end position="205"/>
    </location>
</feature>
<dbReference type="PANTHER" id="PTHR12428">
    <property type="entry name" value="OXA1"/>
    <property type="match status" value="1"/>
</dbReference>
<dbReference type="AlphaFoldDB" id="A0A1H9J3W0"/>
<evidence type="ECO:0000256" key="6">
    <source>
        <dbReference type="SAM" id="Phobius"/>
    </source>
</evidence>
<keyword evidence="4 6" id="KW-0472">Membrane</keyword>
<evidence type="ECO:0000259" key="7">
    <source>
        <dbReference type="Pfam" id="PF00884"/>
    </source>
</evidence>
<feature type="transmembrane region" description="Helical" evidence="6">
    <location>
        <begin position="435"/>
        <end position="456"/>
    </location>
</feature>
<feature type="transmembrane region" description="Helical" evidence="6">
    <location>
        <begin position="100"/>
        <end position="122"/>
    </location>
</feature>
<dbReference type="GO" id="GO:0051205">
    <property type="term" value="P:protein insertion into membrane"/>
    <property type="evidence" value="ECO:0007669"/>
    <property type="project" value="TreeGrafter"/>
</dbReference>
<gene>
    <name evidence="9" type="ORF">SAMN04487977_11158</name>
</gene>
<evidence type="ECO:0000256" key="1">
    <source>
        <dbReference type="ARBA" id="ARBA00004141"/>
    </source>
</evidence>
<feature type="transmembrane region" description="Helical" evidence="6">
    <location>
        <begin position="295"/>
        <end position="316"/>
    </location>
</feature>
<dbReference type="InterPro" id="IPR017850">
    <property type="entry name" value="Alkaline_phosphatase_core_sf"/>
</dbReference>
<keyword evidence="3 6" id="KW-1133">Transmembrane helix</keyword>
<evidence type="ECO:0000313" key="10">
    <source>
        <dbReference type="Proteomes" id="UP000182360"/>
    </source>
</evidence>
<dbReference type="OrthoDB" id="354737at2"/>
<feature type="transmembrane region" description="Helical" evidence="6">
    <location>
        <begin position="6"/>
        <end position="25"/>
    </location>
</feature>
<dbReference type="SUPFAM" id="SSF53649">
    <property type="entry name" value="Alkaline phosphatase-like"/>
    <property type="match status" value="1"/>
</dbReference>
<organism evidence="9 10">
    <name type="scientific">Treponema bryantii</name>
    <dbReference type="NCBI Taxonomy" id="163"/>
    <lineage>
        <taxon>Bacteria</taxon>
        <taxon>Pseudomonadati</taxon>
        <taxon>Spirochaetota</taxon>
        <taxon>Spirochaetia</taxon>
        <taxon>Spirochaetales</taxon>
        <taxon>Treponemataceae</taxon>
        <taxon>Treponema</taxon>
    </lineage>
</organism>
<evidence type="ECO:0000256" key="4">
    <source>
        <dbReference type="ARBA" id="ARBA00023136"/>
    </source>
</evidence>
<evidence type="ECO:0000256" key="2">
    <source>
        <dbReference type="ARBA" id="ARBA00022692"/>
    </source>
</evidence>
<dbReference type="GO" id="GO:0005886">
    <property type="term" value="C:plasma membrane"/>
    <property type="evidence" value="ECO:0007669"/>
    <property type="project" value="TreeGrafter"/>
</dbReference>
<evidence type="ECO:0000256" key="5">
    <source>
        <dbReference type="RuleBase" id="RU003945"/>
    </source>
</evidence>
<dbReference type="GO" id="GO:0032977">
    <property type="term" value="F:membrane insertase activity"/>
    <property type="evidence" value="ECO:0007669"/>
    <property type="project" value="InterPro"/>
</dbReference>
<feature type="transmembrane region" description="Helical" evidence="6">
    <location>
        <begin position="408"/>
        <end position="430"/>
    </location>
</feature>
<feature type="transmembrane region" description="Helical" evidence="6">
    <location>
        <begin position="365"/>
        <end position="388"/>
    </location>
</feature>
<keyword evidence="2 5" id="KW-0812">Transmembrane</keyword>
<dbReference type="RefSeq" id="WP_074645269.1">
    <property type="nucleotide sequence ID" value="NZ_FOFU01000011.1"/>
</dbReference>
<evidence type="ECO:0000313" key="9">
    <source>
        <dbReference type="EMBL" id="SEQ81305.1"/>
    </source>
</evidence>
<feature type="domain" description="Sulfatase N-terminal" evidence="7">
    <location>
        <begin position="522"/>
        <end position="792"/>
    </location>
</feature>
<dbReference type="Proteomes" id="UP000182360">
    <property type="component" value="Unassembled WGS sequence"/>
</dbReference>
<dbReference type="InterPro" id="IPR000917">
    <property type="entry name" value="Sulfatase_N"/>
</dbReference>
<dbReference type="InterPro" id="IPR028055">
    <property type="entry name" value="YidC/Oxa/ALB_C"/>
</dbReference>
<feature type="transmembrane region" description="Helical" evidence="6">
    <location>
        <begin position="256"/>
        <end position="274"/>
    </location>
</feature>
<sequence length="906" mass="104124">MLDLLYSVIIYPLYQLVELIYFVGWKVFKNSGYALFIVSFGVSFLCLPLYIIAEKWQETERQTQAKLKSGIDRIKAAFKGDEQYMILSTYYRQNHYHPMMALRSSISLAIQIPFFIAAYRFLSNLEELRGFSFYIFKDLGAPDSLFKIGNFNINVLPIAMTLINVISGTIYSKGHPIKEKIQIYVTALVFLFLLYNSPSGLVIYWTMNNLFSLVKNIFYKMKHPLIVLYACLCLIVLGADWYLLFKHHGFLYRRMMLMSVLSIVFFTPLLIKCIDWLVKKPFKFIADNKTERTRLFIITGIALAVLVGSTLPSYVISSSPMEFSFVDKYNSPFYFLRHSLWQSIGFCVFWPCCIYFMFGKKTQTLMTIFGTLFCFGAVINAFVFGGHYGNLSNIITFSDAGALKPSTLSALINLTILLIPAIIIICLLIFKKSKWVSTVASVLVIAFVGISIVHSVTISKSYKQLKELKKNNDAITSSTNIEPIFHLSKTLKNVFVIMLDRAVNGFLPYIFEESKDLYDKYDGFTYYPNTVSYADHTIIGAPPMYGGYDYTPYEFNERKDEALVDKHNESITALAEVFHNEGYDVAITDMSWANYSWISDLRIYKDYPYINVHPTIRVYTDTWLKRHPEAASSTARSDLLKRNFIWFSFLKVMPLYFRDSIYNDGFWWNTNKTLGNLQDVVNNYAALDFLPELTDSTSDKPSFVYFVNELTHEPNYLQAPDYTPLSEVTNKGSGIFAEDVHYHANSAALKRLGDFFDYLKKENLYDNTRIIITADHGAPLDNHICPEQGKANLPFRIEAYNPLLLVKDFNAHGTLKTDSSFMTNADTPALAIKDINDEAINPFTGKKINRPEEKEKVFVAFVNTWSPDAHSKNTFKITNDQWYSVHDDILNPDNWKKESPYNNDNK</sequence>
<dbReference type="PANTHER" id="PTHR12428:SF65">
    <property type="entry name" value="CYTOCHROME C OXIDASE ASSEMBLY PROTEIN COX18, MITOCHONDRIAL"/>
    <property type="match status" value="1"/>
</dbReference>
<dbReference type="Pfam" id="PF02096">
    <property type="entry name" value="60KD_IMP"/>
    <property type="match status" value="1"/>
</dbReference>